<dbReference type="PANTHER" id="PTHR21043:SF0">
    <property type="entry name" value="MITOCHONDRIAL ASSEMBLY OF RIBOSOMAL LARGE SUBUNIT PROTEIN 1"/>
    <property type="match status" value="1"/>
</dbReference>
<evidence type="ECO:0000313" key="3">
    <source>
        <dbReference type="EMBL" id="QGR03923.1"/>
    </source>
</evidence>
<dbReference type="GO" id="GO:0090071">
    <property type="term" value="P:negative regulation of ribosome biogenesis"/>
    <property type="evidence" value="ECO:0007669"/>
    <property type="project" value="UniProtKB-UniRule"/>
</dbReference>
<evidence type="ECO:0000256" key="1">
    <source>
        <dbReference type="ARBA" id="ARBA00010574"/>
    </source>
</evidence>
<dbReference type="InterPro" id="IPR004394">
    <property type="entry name" value="Iojap/RsfS/C7orf30"/>
</dbReference>
<keyword evidence="2" id="KW-0963">Cytoplasm</keyword>
<dbReference type="PANTHER" id="PTHR21043">
    <property type="entry name" value="IOJAP SUPERFAMILY ORTHOLOG"/>
    <property type="match status" value="1"/>
</dbReference>
<comment type="subcellular location">
    <subcellularLocation>
        <location evidence="2">Cytoplasm</location>
    </subcellularLocation>
</comment>
<reference evidence="3 4" key="1">
    <citation type="submission" date="2018-10" db="EMBL/GenBank/DDBJ databases">
        <title>Propagation and draft genome sequences of three atypical Erhlichia ruminantium isolates.</title>
        <authorList>
            <person name="Liebenberg J."/>
            <person name="Steyn H."/>
            <person name="Josemans A."/>
            <person name="Zweygarth E."/>
        </authorList>
    </citation>
    <scope>NUCLEOTIDE SEQUENCE [LARGE SCALE GENOMIC DNA]</scope>
    <source>
        <strain evidence="3 4">Omatjenne</strain>
    </source>
</reference>
<proteinExistence type="inferred from homology"/>
<dbReference type="GO" id="GO:0043023">
    <property type="term" value="F:ribosomal large subunit binding"/>
    <property type="evidence" value="ECO:0007669"/>
    <property type="project" value="TreeGrafter"/>
</dbReference>
<dbReference type="EMBL" id="CP033455">
    <property type="protein sequence ID" value="QGR03923.1"/>
    <property type="molecule type" value="Genomic_DNA"/>
</dbReference>
<dbReference type="AlphaFoldDB" id="A0AAE6QBT6"/>
<comment type="subunit">
    <text evidence="2">Interacts with ribosomal protein uL14 (rplN).</text>
</comment>
<dbReference type="GO" id="GO:0005737">
    <property type="term" value="C:cytoplasm"/>
    <property type="evidence" value="ECO:0007669"/>
    <property type="project" value="UniProtKB-SubCell"/>
</dbReference>
<dbReference type="Gene3D" id="3.30.460.10">
    <property type="entry name" value="Beta Polymerase, domain 2"/>
    <property type="match status" value="1"/>
</dbReference>
<keyword evidence="4" id="KW-1185">Reference proteome</keyword>
<dbReference type="NCBIfam" id="TIGR00090">
    <property type="entry name" value="rsfS_iojap_ybeB"/>
    <property type="match status" value="1"/>
</dbReference>
<comment type="similarity">
    <text evidence="1 2">Belongs to the Iojap/RsfS family.</text>
</comment>
<protein>
    <recommendedName>
        <fullName evidence="2">Ribosomal silencing factor RsfS</fullName>
    </recommendedName>
</protein>
<evidence type="ECO:0000256" key="2">
    <source>
        <dbReference type="HAMAP-Rule" id="MF_01477"/>
    </source>
</evidence>
<organism evidence="3 4">
    <name type="scientific">Ehrlichia ruminantium</name>
    <name type="common">heartwater rickettsia</name>
    <name type="synonym">Cowdria ruminantium</name>
    <dbReference type="NCBI Taxonomy" id="779"/>
    <lineage>
        <taxon>Bacteria</taxon>
        <taxon>Pseudomonadati</taxon>
        <taxon>Pseudomonadota</taxon>
        <taxon>Alphaproteobacteria</taxon>
        <taxon>Rickettsiales</taxon>
        <taxon>Anaplasmataceae</taxon>
        <taxon>Ehrlichia</taxon>
    </lineage>
</organism>
<keyword evidence="2" id="KW-0678">Repressor</keyword>
<dbReference type="InterPro" id="IPR043519">
    <property type="entry name" value="NT_sf"/>
</dbReference>
<dbReference type="Pfam" id="PF02410">
    <property type="entry name" value="RsfS"/>
    <property type="match status" value="1"/>
</dbReference>
<name>A0AAE6QBT6_EHRRU</name>
<sequence>MNSKGPKAPFSSEEELRDLIIHILDQHKADNIISINISNKSNLAKHLIIASGQSNYHVKSLTEKVRKVIKPYKKVSVEGLKEGNWVILSCYNVLAHIFRPEVREYYQLESLWNCQISDQQS</sequence>
<comment type="function">
    <text evidence="2">Functions as a ribosomal silencing factor. Interacts with ribosomal protein uL14 (rplN), blocking formation of intersubunit bridge B8. Prevents association of the 30S and 50S ribosomal subunits and the formation of functional ribosomes, thus repressing translation.</text>
</comment>
<accession>A0AAE6QBT6</accession>
<gene>
    <name evidence="2 3" type="primary">rsfS</name>
    <name evidence="3" type="ORF">EDL80_03645</name>
</gene>
<evidence type="ECO:0000313" key="4">
    <source>
        <dbReference type="Proteomes" id="UP000422822"/>
    </source>
</evidence>
<dbReference type="HAMAP" id="MF_01477">
    <property type="entry name" value="Iojap_RsfS"/>
    <property type="match status" value="1"/>
</dbReference>
<dbReference type="GO" id="GO:0042256">
    <property type="term" value="P:cytosolic ribosome assembly"/>
    <property type="evidence" value="ECO:0007669"/>
    <property type="project" value="UniProtKB-UniRule"/>
</dbReference>
<dbReference type="GO" id="GO:0017148">
    <property type="term" value="P:negative regulation of translation"/>
    <property type="evidence" value="ECO:0007669"/>
    <property type="project" value="UniProtKB-UniRule"/>
</dbReference>
<keyword evidence="2" id="KW-0810">Translation regulation</keyword>
<dbReference type="RefSeq" id="WP_158406824.1">
    <property type="nucleotide sequence ID" value="NZ_CP033454.1"/>
</dbReference>
<dbReference type="Proteomes" id="UP000422822">
    <property type="component" value="Chromosome"/>
</dbReference>
<dbReference type="SUPFAM" id="SSF81301">
    <property type="entry name" value="Nucleotidyltransferase"/>
    <property type="match status" value="1"/>
</dbReference>